<sequence length="38" mass="4127">MFLPIVYPFGNALEDVLTVCGQRYCAGFFQTGEPNNGG</sequence>
<dbReference type="Proteomes" id="UP000219020">
    <property type="component" value="Unassembled WGS sequence"/>
</dbReference>
<evidence type="ECO:0000313" key="2">
    <source>
        <dbReference type="Proteomes" id="UP000219020"/>
    </source>
</evidence>
<reference evidence="2" key="1">
    <citation type="submission" date="2017-04" db="EMBL/GenBank/DDBJ databases">
        <title>Genome evolution of the luminous symbionts of deep sea anglerfish.</title>
        <authorList>
            <person name="Hendry T.A."/>
        </authorList>
    </citation>
    <scope>NUCLEOTIDE SEQUENCE [LARGE SCALE GENOMIC DNA]</scope>
</reference>
<protein>
    <submittedName>
        <fullName evidence="1">Uncharacterized protein</fullName>
    </submittedName>
</protein>
<organism evidence="1 2">
    <name type="scientific">Candidatus Enterovibrio escicola</name>
    <dbReference type="NCBI Taxonomy" id="1927127"/>
    <lineage>
        <taxon>Bacteria</taxon>
        <taxon>Pseudomonadati</taxon>
        <taxon>Pseudomonadota</taxon>
        <taxon>Gammaproteobacteria</taxon>
        <taxon>Vibrionales</taxon>
        <taxon>Vibrionaceae</taxon>
        <taxon>Enterovibrio</taxon>
    </lineage>
</organism>
<name>A0A2A5T0P2_9GAMM</name>
<proteinExistence type="predicted"/>
<evidence type="ECO:0000313" key="1">
    <source>
        <dbReference type="EMBL" id="PCS21716.1"/>
    </source>
</evidence>
<dbReference type="AlphaFoldDB" id="A0A2A5T0P2"/>
<accession>A0A2A5T0P2</accession>
<keyword evidence="2" id="KW-1185">Reference proteome</keyword>
<dbReference type="EMBL" id="NBYY01000031">
    <property type="protein sequence ID" value="PCS21716.1"/>
    <property type="molecule type" value="Genomic_DNA"/>
</dbReference>
<gene>
    <name evidence="1" type="ORF">BTN49_2728</name>
</gene>
<comment type="caution">
    <text evidence="1">The sequence shown here is derived from an EMBL/GenBank/DDBJ whole genome shotgun (WGS) entry which is preliminary data.</text>
</comment>